<dbReference type="Pfam" id="PF00589">
    <property type="entry name" value="Phage_integrase"/>
    <property type="match status" value="1"/>
</dbReference>
<dbReference type="CDD" id="cd00801">
    <property type="entry name" value="INT_P4_C"/>
    <property type="match status" value="1"/>
</dbReference>
<dbReference type="GO" id="GO:0003677">
    <property type="term" value="F:DNA binding"/>
    <property type="evidence" value="ECO:0007669"/>
    <property type="project" value="UniProtKB-KW"/>
</dbReference>
<evidence type="ECO:0000256" key="2">
    <source>
        <dbReference type="ARBA" id="ARBA00022908"/>
    </source>
</evidence>
<dbReference type="PANTHER" id="PTHR30629">
    <property type="entry name" value="PROPHAGE INTEGRASE"/>
    <property type="match status" value="1"/>
</dbReference>
<evidence type="ECO:0000256" key="4">
    <source>
        <dbReference type="ARBA" id="ARBA00023172"/>
    </source>
</evidence>
<keyword evidence="2" id="KW-0229">DNA integration</keyword>
<dbReference type="Gene3D" id="3.30.160.390">
    <property type="entry name" value="Integrase, DNA-binding domain"/>
    <property type="match status" value="1"/>
</dbReference>
<protein>
    <submittedName>
        <fullName evidence="6">Tyrosine-type recombinase/integrase</fullName>
    </submittedName>
</protein>
<keyword evidence="3" id="KW-0238">DNA-binding</keyword>
<comment type="caution">
    <text evidence="6">The sequence shown here is derived from an EMBL/GenBank/DDBJ whole genome shotgun (WGS) entry which is preliminary data.</text>
</comment>
<dbReference type="InterPro" id="IPR038488">
    <property type="entry name" value="Integrase_DNA-bd_sf"/>
</dbReference>
<dbReference type="InterPro" id="IPR002104">
    <property type="entry name" value="Integrase_catalytic"/>
</dbReference>
<comment type="similarity">
    <text evidence="1">Belongs to the 'phage' integrase family.</text>
</comment>
<gene>
    <name evidence="6" type="ORF">GTP45_05270</name>
</gene>
<dbReference type="AlphaFoldDB" id="A0A7X4GNG6"/>
<feature type="domain" description="Tyr recombinase" evidence="5">
    <location>
        <begin position="221"/>
        <end position="421"/>
    </location>
</feature>
<evidence type="ECO:0000256" key="3">
    <source>
        <dbReference type="ARBA" id="ARBA00023125"/>
    </source>
</evidence>
<dbReference type="InterPro" id="IPR011010">
    <property type="entry name" value="DNA_brk_join_enz"/>
</dbReference>
<dbReference type="InterPro" id="IPR010998">
    <property type="entry name" value="Integrase_recombinase_N"/>
</dbReference>
<reference evidence="6 7" key="1">
    <citation type="submission" date="2019-12" db="EMBL/GenBank/DDBJ databases">
        <title>Novel species isolated from a subtropical stream in China.</title>
        <authorList>
            <person name="Lu H."/>
        </authorList>
    </citation>
    <scope>NUCLEOTIDE SEQUENCE [LARGE SCALE GENOMIC DNA]</scope>
    <source>
        <strain evidence="6 7">FT55W</strain>
    </source>
</reference>
<dbReference type="Gene3D" id="1.10.150.130">
    <property type="match status" value="1"/>
</dbReference>
<sequence>MADLTVQAIQKLQPEATYRKYNVSAGLFIGVAASGEKNFIVRYSVNKKQIDYRLPKPFGLKSDAAHISLMDARAKAAEIRALGKQGIDYQKKLEADAQAAAAQQAQQNANNATVQDLYDAWFPTTRRKDGGDELKRYFNRDILPVIGTKVLRELVEGDIKALIAPAAASGTNRKAVVMLNILKQMFKWAAGRRPWKLLVIDNPTENLKPEDVTQIGYKEVERERVLSRHEIKELVTKLPGARLEKTTEVAIWLALSCCTRIGETLMAEWEHIDLDKGIWFLPEPNTKGIAPEHTVFLSDFAKRQFQALKKITGYSKWCFPNRENTSHVELRAVTKQTTGRQVMFSKTGAPLQKRSKAGNALVLGNEKWTPHDLRRTGTTLMQSLGIHTDLTDRILNHVEQNRMKRIYNRFGYDEDKRDAWIKLGALLDDLTGKITVQTHTE</sequence>
<dbReference type="Pfam" id="PF13356">
    <property type="entry name" value="Arm-DNA-bind_3"/>
    <property type="match status" value="1"/>
</dbReference>
<proteinExistence type="inferred from homology"/>
<dbReference type="GO" id="GO:0015074">
    <property type="term" value="P:DNA integration"/>
    <property type="evidence" value="ECO:0007669"/>
    <property type="project" value="UniProtKB-KW"/>
</dbReference>
<dbReference type="InterPro" id="IPR025166">
    <property type="entry name" value="Integrase_DNA_bind_dom"/>
</dbReference>
<evidence type="ECO:0000313" key="7">
    <source>
        <dbReference type="Proteomes" id="UP000450012"/>
    </source>
</evidence>
<dbReference type="SUPFAM" id="SSF56349">
    <property type="entry name" value="DNA breaking-rejoining enzymes"/>
    <property type="match status" value="1"/>
</dbReference>
<dbReference type="InterPro" id="IPR013762">
    <property type="entry name" value="Integrase-like_cat_sf"/>
</dbReference>
<name>A0A7X4GNG6_9BURK</name>
<keyword evidence="7" id="KW-1185">Reference proteome</keyword>
<evidence type="ECO:0000259" key="5">
    <source>
        <dbReference type="PROSITE" id="PS51898"/>
    </source>
</evidence>
<organism evidence="6 7">
    <name type="scientific">Duganella rivi</name>
    <dbReference type="NCBI Taxonomy" id="2666083"/>
    <lineage>
        <taxon>Bacteria</taxon>
        <taxon>Pseudomonadati</taxon>
        <taxon>Pseudomonadota</taxon>
        <taxon>Betaproteobacteria</taxon>
        <taxon>Burkholderiales</taxon>
        <taxon>Oxalobacteraceae</taxon>
        <taxon>Telluria group</taxon>
        <taxon>Duganella</taxon>
    </lineage>
</organism>
<dbReference type="InterPro" id="IPR050808">
    <property type="entry name" value="Phage_Integrase"/>
</dbReference>
<evidence type="ECO:0000256" key="1">
    <source>
        <dbReference type="ARBA" id="ARBA00008857"/>
    </source>
</evidence>
<evidence type="ECO:0000313" key="6">
    <source>
        <dbReference type="EMBL" id="MYM66245.1"/>
    </source>
</evidence>
<dbReference type="PANTHER" id="PTHR30629:SF2">
    <property type="entry name" value="PROPHAGE INTEGRASE INTS-RELATED"/>
    <property type="match status" value="1"/>
</dbReference>
<dbReference type="PROSITE" id="PS51898">
    <property type="entry name" value="TYR_RECOMBINASE"/>
    <property type="match status" value="1"/>
</dbReference>
<accession>A0A7X4GNG6</accession>
<dbReference type="GO" id="GO:0006310">
    <property type="term" value="P:DNA recombination"/>
    <property type="evidence" value="ECO:0007669"/>
    <property type="project" value="UniProtKB-KW"/>
</dbReference>
<dbReference type="RefSeq" id="WP_161012844.1">
    <property type="nucleotide sequence ID" value="NZ_WWCK01000002.1"/>
</dbReference>
<dbReference type="Proteomes" id="UP000450012">
    <property type="component" value="Unassembled WGS sequence"/>
</dbReference>
<dbReference type="EMBL" id="WWCK01000002">
    <property type="protein sequence ID" value="MYM66245.1"/>
    <property type="molecule type" value="Genomic_DNA"/>
</dbReference>
<keyword evidence="4" id="KW-0233">DNA recombination</keyword>
<dbReference type="Gene3D" id="1.10.443.10">
    <property type="entry name" value="Intergrase catalytic core"/>
    <property type="match status" value="1"/>
</dbReference>